<evidence type="ECO:0000313" key="2">
    <source>
        <dbReference type="Proteomes" id="UP000460272"/>
    </source>
</evidence>
<dbReference type="RefSeq" id="WP_145852552.1">
    <property type="nucleotide sequence ID" value="NZ_RPFW01000002.1"/>
</dbReference>
<accession>A0A6P2C2Y4</accession>
<sequence>MPTRITYFAIVDAYSSREAPGGVLRRVEQDDGEYDEEFGSDLAWTRSWLLYSYERGNGDSQFYEITEDEANRIVDRIRRSVTG</sequence>
<comment type="caution">
    <text evidence="1">The sequence shown here is derived from an EMBL/GenBank/DDBJ whole genome shotgun (WGS) entry which is preliminary data.</text>
</comment>
<organism evidence="1 2">
    <name type="scientific">Trebonia kvetii</name>
    <dbReference type="NCBI Taxonomy" id="2480626"/>
    <lineage>
        <taxon>Bacteria</taxon>
        <taxon>Bacillati</taxon>
        <taxon>Actinomycetota</taxon>
        <taxon>Actinomycetes</taxon>
        <taxon>Streptosporangiales</taxon>
        <taxon>Treboniaceae</taxon>
        <taxon>Trebonia</taxon>
    </lineage>
</organism>
<dbReference type="OrthoDB" id="3699633at2"/>
<gene>
    <name evidence="1" type="ORF">EAS64_09375</name>
</gene>
<keyword evidence="2" id="KW-1185">Reference proteome</keyword>
<protein>
    <submittedName>
        <fullName evidence="1">Uncharacterized protein</fullName>
    </submittedName>
</protein>
<dbReference type="Proteomes" id="UP000460272">
    <property type="component" value="Unassembled WGS sequence"/>
</dbReference>
<name>A0A6P2C2Y4_9ACTN</name>
<proteinExistence type="predicted"/>
<evidence type="ECO:0000313" key="1">
    <source>
        <dbReference type="EMBL" id="TVZ04845.1"/>
    </source>
</evidence>
<dbReference type="EMBL" id="RPFW01000002">
    <property type="protein sequence ID" value="TVZ04845.1"/>
    <property type="molecule type" value="Genomic_DNA"/>
</dbReference>
<reference evidence="1 2" key="1">
    <citation type="submission" date="2018-11" db="EMBL/GenBank/DDBJ databases">
        <title>Trebonia kvetii gen.nov., sp.nov., a novel acidophilic actinobacterium, and proposal of the new actinobacterial family Treboniaceae fam. nov.</title>
        <authorList>
            <person name="Rapoport D."/>
            <person name="Sagova-Mareckova M."/>
            <person name="Sedlacek I."/>
            <person name="Provaznik J."/>
            <person name="Kralova S."/>
            <person name="Pavlinic D."/>
            <person name="Benes V."/>
            <person name="Kopecky J."/>
        </authorList>
    </citation>
    <scope>NUCLEOTIDE SEQUENCE [LARGE SCALE GENOMIC DNA]</scope>
    <source>
        <strain evidence="1 2">15Tr583</strain>
    </source>
</reference>
<dbReference type="AlphaFoldDB" id="A0A6P2C2Y4"/>